<keyword evidence="1" id="KW-1133">Transmembrane helix</keyword>
<evidence type="ECO:0000313" key="2">
    <source>
        <dbReference type="EMBL" id="GEL19155.1"/>
    </source>
</evidence>
<feature type="transmembrane region" description="Helical" evidence="1">
    <location>
        <begin position="25"/>
        <end position="47"/>
    </location>
</feature>
<keyword evidence="3" id="KW-1185">Reference proteome</keyword>
<reference evidence="2 3" key="1">
    <citation type="submission" date="2019-07" db="EMBL/GenBank/DDBJ databases">
        <title>Whole genome shotgun sequence of Pseudonocardia asaccharolytica NBRC 16224.</title>
        <authorList>
            <person name="Hosoyama A."/>
            <person name="Uohara A."/>
            <person name="Ohji S."/>
            <person name="Ichikawa N."/>
        </authorList>
    </citation>
    <scope>NUCLEOTIDE SEQUENCE [LARGE SCALE GENOMIC DNA]</scope>
    <source>
        <strain evidence="2 3">NBRC 16224</strain>
    </source>
</reference>
<organism evidence="2 3">
    <name type="scientific">Pseudonocardia asaccharolytica DSM 44247 = NBRC 16224</name>
    <dbReference type="NCBI Taxonomy" id="1123024"/>
    <lineage>
        <taxon>Bacteria</taxon>
        <taxon>Bacillati</taxon>
        <taxon>Actinomycetota</taxon>
        <taxon>Actinomycetes</taxon>
        <taxon>Pseudonocardiales</taxon>
        <taxon>Pseudonocardiaceae</taxon>
        <taxon>Pseudonocardia</taxon>
    </lineage>
</organism>
<evidence type="ECO:0000256" key="1">
    <source>
        <dbReference type="SAM" id="Phobius"/>
    </source>
</evidence>
<dbReference type="RefSeq" id="WP_245585723.1">
    <property type="nucleotide sequence ID" value="NZ_AUII01000025.1"/>
</dbReference>
<dbReference type="AlphaFoldDB" id="A0A511D302"/>
<evidence type="ECO:0000313" key="3">
    <source>
        <dbReference type="Proteomes" id="UP000321328"/>
    </source>
</evidence>
<gene>
    <name evidence="2" type="ORF">PA7_29920</name>
</gene>
<dbReference type="EMBL" id="BJVI01000032">
    <property type="protein sequence ID" value="GEL19155.1"/>
    <property type="molecule type" value="Genomic_DNA"/>
</dbReference>
<feature type="transmembrane region" description="Helical" evidence="1">
    <location>
        <begin position="59"/>
        <end position="78"/>
    </location>
</feature>
<comment type="caution">
    <text evidence="2">The sequence shown here is derived from an EMBL/GenBank/DDBJ whole genome shotgun (WGS) entry which is preliminary data.</text>
</comment>
<keyword evidence="1" id="KW-0812">Transmembrane</keyword>
<name>A0A511D302_9PSEU</name>
<keyword evidence="1" id="KW-0472">Membrane</keyword>
<sequence length="84" mass="8761">MLGACLAVATVTALGRRVPRTVMLLVLVGMLLAAGAGAGIMILDGFVGIGVGWRWYHRVLGIILIGLILAMVRSYAVATRRVAG</sequence>
<protein>
    <submittedName>
        <fullName evidence="2">Uncharacterized protein</fullName>
    </submittedName>
</protein>
<proteinExistence type="predicted"/>
<dbReference type="Proteomes" id="UP000321328">
    <property type="component" value="Unassembled WGS sequence"/>
</dbReference>
<accession>A0A511D302</accession>